<protein>
    <recommendedName>
        <fullName evidence="6 15">Aspartate-semialdehyde dehydrogenase</fullName>
        <shortName evidence="15">ASA dehydrogenase</shortName>
        <shortName evidence="15">ASADH</shortName>
        <ecNumber evidence="6 15">1.2.1.11</ecNumber>
    </recommendedName>
    <alternativeName>
        <fullName evidence="15">Aspartate-beta-semialdehyde dehydrogenase</fullName>
    </alternativeName>
</protein>
<accession>A0A2Z6AYH1</accession>
<proteinExistence type="inferred from homology"/>
<dbReference type="SUPFAM" id="SSF55347">
    <property type="entry name" value="Glyceraldehyde-3-phosphate dehydrogenase-like, C-terminal domain"/>
    <property type="match status" value="1"/>
</dbReference>
<dbReference type="GO" id="GO:0009097">
    <property type="term" value="P:isoleucine biosynthetic process"/>
    <property type="evidence" value="ECO:0007669"/>
    <property type="project" value="UniProtKB-UniRule"/>
</dbReference>
<dbReference type="EMBL" id="AP017378">
    <property type="protein sequence ID" value="BBD08268.1"/>
    <property type="molecule type" value="Genomic_DNA"/>
</dbReference>
<dbReference type="UniPathway" id="UPA00050">
    <property type="reaction ID" value="UER00463"/>
</dbReference>
<feature type="binding site" evidence="15">
    <location>
        <begin position="161"/>
        <end position="162"/>
    </location>
    <ligand>
        <name>NADP(+)</name>
        <dbReference type="ChEBI" id="CHEBI:58349"/>
    </ligand>
</feature>
<dbReference type="InterPro" id="IPR012280">
    <property type="entry name" value="Semialdhyde_DH_dimer_dom"/>
</dbReference>
<dbReference type="EC" id="1.2.1.11" evidence="6 15"/>
<organism evidence="18 19">
    <name type="scientific">Desulfovibrio ferrophilus</name>
    <dbReference type="NCBI Taxonomy" id="241368"/>
    <lineage>
        <taxon>Bacteria</taxon>
        <taxon>Pseudomonadati</taxon>
        <taxon>Thermodesulfobacteriota</taxon>
        <taxon>Desulfovibrionia</taxon>
        <taxon>Desulfovibrionales</taxon>
        <taxon>Desulfovibrionaceae</taxon>
        <taxon>Desulfovibrio</taxon>
    </lineage>
</organism>
<evidence type="ECO:0000256" key="8">
    <source>
        <dbReference type="ARBA" id="ARBA00022697"/>
    </source>
</evidence>
<evidence type="ECO:0000256" key="14">
    <source>
        <dbReference type="ARBA" id="ARBA00047891"/>
    </source>
</evidence>
<evidence type="ECO:0000256" key="12">
    <source>
        <dbReference type="ARBA" id="ARBA00023154"/>
    </source>
</evidence>
<reference evidence="18 19" key="1">
    <citation type="journal article" date="2018" name="Sci. Adv.">
        <title>Multi-heme cytochromes provide a pathway for survival in energy-limited environments.</title>
        <authorList>
            <person name="Deng X."/>
            <person name="Dohmae N."/>
            <person name="Nealson K.H."/>
            <person name="Hashimoto K."/>
            <person name="Okamoto A."/>
        </authorList>
    </citation>
    <scope>NUCLEOTIDE SEQUENCE [LARGE SCALE GENOMIC DNA]</scope>
    <source>
        <strain evidence="18 19">IS5</strain>
    </source>
</reference>
<keyword evidence="8 15" id="KW-0791">Threonine biosynthesis</keyword>
<dbReference type="GO" id="GO:0009088">
    <property type="term" value="P:threonine biosynthetic process"/>
    <property type="evidence" value="ECO:0007669"/>
    <property type="project" value="UniProtKB-UniRule"/>
</dbReference>
<evidence type="ECO:0000256" key="16">
    <source>
        <dbReference type="PIRSR" id="PIRSR000148-1"/>
    </source>
</evidence>
<feature type="binding site" evidence="15">
    <location>
        <position position="102"/>
    </location>
    <ligand>
        <name>phosphate</name>
        <dbReference type="ChEBI" id="CHEBI:43474"/>
    </ligand>
</feature>
<dbReference type="Gene3D" id="3.30.360.10">
    <property type="entry name" value="Dihydrodipicolinate Reductase, domain 2"/>
    <property type="match status" value="1"/>
</dbReference>
<dbReference type="UniPathway" id="UPA00034">
    <property type="reaction ID" value="UER00016"/>
</dbReference>
<dbReference type="GO" id="GO:0004073">
    <property type="term" value="F:aspartate-semialdehyde dehydrogenase activity"/>
    <property type="evidence" value="ECO:0007669"/>
    <property type="project" value="UniProtKB-UniRule"/>
</dbReference>
<dbReference type="NCBIfam" id="NF011456">
    <property type="entry name" value="PRK14874.1"/>
    <property type="match status" value="1"/>
</dbReference>
<dbReference type="PANTHER" id="PTHR46278:SF2">
    <property type="entry name" value="ASPARTATE-SEMIALDEHYDE DEHYDROGENASE"/>
    <property type="match status" value="1"/>
</dbReference>
<dbReference type="PANTHER" id="PTHR46278">
    <property type="entry name" value="DEHYDROGENASE, PUTATIVE-RELATED"/>
    <property type="match status" value="1"/>
</dbReference>
<dbReference type="CDD" id="cd18131">
    <property type="entry name" value="ASADH_C_bac_euk_like"/>
    <property type="match status" value="1"/>
</dbReference>
<evidence type="ECO:0000256" key="3">
    <source>
        <dbReference type="ARBA" id="ARBA00005097"/>
    </source>
</evidence>
<comment type="caution">
    <text evidence="15">Lacks conserved residue(s) required for the propagation of feature annotation.</text>
</comment>
<dbReference type="GO" id="GO:0009089">
    <property type="term" value="P:lysine biosynthetic process via diaminopimelate"/>
    <property type="evidence" value="ECO:0007669"/>
    <property type="project" value="UniProtKB-UniRule"/>
</dbReference>
<evidence type="ECO:0000313" key="18">
    <source>
        <dbReference type="EMBL" id="BBD08268.1"/>
    </source>
</evidence>
<comment type="function">
    <text evidence="15">Catalyzes the NADPH-dependent formation of L-aspartate-semialdehyde (L-ASA) by the reductive dephosphorylation of L-aspartyl-4-phosphate.</text>
</comment>
<dbReference type="NCBIfam" id="TIGR01296">
    <property type="entry name" value="asd_B"/>
    <property type="match status" value="1"/>
</dbReference>
<dbReference type="CDD" id="cd02316">
    <property type="entry name" value="VcASADH2_like_N"/>
    <property type="match status" value="1"/>
</dbReference>
<dbReference type="PIRSF" id="PIRSF000148">
    <property type="entry name" value="ASA_dh"/>
    <property type="match status" value="1"/>
</dbReference>
<comment type="catalytic activity">
    <reaction evidence="14 15">
        <text>L-aspartate 4-semialdehyde + phosphate + NADP(+) = 4-phospho-L-aspartate + NADPH + H(+)</text>
        <dbReference type="Rhea" id="RHEA:24284"/>
        <dbReference type="ChEBI" id="CHEBI:15378"/>
        <dbReference type="ChEBI" id="CHEBI:43474"/>
        <dbReference type="ChEBI" id="CHEBI:57535"/>
        <dbReference type="ChEBI" id="CHEBI:57783"/>
        <dbReference type="ChEBI" id="CHEBI:58349"/>
        <dbReference type="ChEBI" id="CHEBI:537519"/>
        <dbReference type="EC" id="1.2.1.11"/>
    </reaction>
</comment>
<dbReference type="InterPro" id="IPR036291">
    <property type="entry name" value="NAD(P)-bd_dom_sf"/>
</dbReference>
<evidence type="ECO:0000256" key="5">
    <source>
        <dbReference type="ARBA" id="ARBA00011738"/>
    </source>
</evidence>
<dbReference type="Proteomes" id="UP000269883">
    <property type="component" value="Chromosome"/>
</dbReference>
<evidence type="ECO:0000256" key="6">
    <source>
        <dbReference type="ARBA" id="ARBA00013120"/>
    </source>
</evidence>
<dbReference type="SMART" id="SM00859">
    <property type="entry name" value="Semialdhyde_dh"/>
    <property type="match status" value="1"/>
</dbReference>
<feature type="binding site" evidence="15">
    <location>
        <position position="319"/>
    </location>
    <ligand>
        <name>NADP(+)</name>
        <dbReference type="ChEBI" id="CHEBI:58349"/>
    </ligand>
</feature>
<dbReference type="OrthoDB" id="9805684at2"/>
<evidence type="ECO:0000256" key="4">
    <source>
        <dbReference type="ARBA" id="ARBA00010584"/>
    </source>
</evidence>
<dbReference type="GO" id="GO:0071266">
    <property type="term" value="P:'de novo' L-methionine biosynthetic process"/>
    <property type="evidence" value="ECO:0007669"/>
    <property type="project" value="UniProtKB-UniRule"/>
</dbReference>
<evidence type="ECO:0000256" key="11">
    <source>
        <dbReference type="ARBA" id="ARBA00023002"/>
    </source>
</evidence>
<keyword evidence="10 15" id="KW-0220">Diaminopimelate biosynthesis</keyword>
<dbReference type="Pfam" id="PF02774">
    <property type="entry name" value="Semialdhyde_dhC"/>
    <property type="match status" value="1"/>
</dbReference>
<dbReference type="SUPFAM" id="SSF51735">
    <property type="entry name" value="NAD(P)-binding Rossmann-fold domains"/>
    <property type="match status" value="1"/>
</dbReference>
<dbReference type="GO" id="GO:0051287">
    <property type="term" value="F:NAD binding"/>
    <property type="evidence" value="ECO:0007669"/>
    <property type="project" value="InterPro"/>
</dbReference>
<dbReference type="GO" id="GO:0050661">
    <property type="term" value="F:NADP binding"/>
    <property type="evidence" value="ECO:0007669"/>
    <property type="project" value="UniProtKB-UniRule"/>
</dbReference>
<feature type="binding site" evidence="15">
    <location>
        <begin position="42"/>
        <end position="43"/>
    </location>
    <ligand>
        <name>NADP(+)</name>
        <dbReference type="ChEBI" id="CHEBI:58349"/>
    </ligand>
</feature>
<feature type="binding site" evidence="15">
    <location>
        <position position="239"/>
    </location>
    <ligand>
        <name>substrate</name>
    </ligand>
</feature>
<keyword evidence="12 15" id="KW-0457">Lysine biosynthesis</keyword>
<evidence type="ECO:0000256" key="10">
    <source>
        <dbReference type="ARBA" id="ARBA00022915"/>
    </source>
</evidence>
<sequence length="344" mass="37420">MAKEGYVVAVCGATGAVGRTMLEVLEQRDFPASKVIALASERSAGKKVPFKGGELTVEVLNEYSFEGVDLALFSAGGSTSKTFAPLAAKAGCVVVDNSSAWRMDPECPLVVPEVNPHDLEWHKGIIANPNCSTIQMMVALKPIHDAAKIKRVVVSTYQAVSGTGQKAIDELAGQVTMMFNGQVEDIEPSAYPHRIAFNCLPHIDIFMDNDYTREEMKMVHETTKIMGDESIKVTATAVRVPVFYGHSESINIETELKLSAKECRALLTQAPGVQVLDNPAEQIYPMPIEAQGQDATYVGRIREDETIANGLNIWVVSDNIRKGAATNTVQIAEKLIEMDLVRVP</sequence>
<dbReference type="GO" id="GO:0046983">
    <property type="term" value="F:protein dimerization activity"/>
    <property type="evidence" value="ECO:0007669"/>
    <property type="project" value="InterPro"/>
</dbReference>
<evidence type="ECO:0000313" key="19">
    <source>
        <dbReference type="Proteomes" id="UP000269883"/>
    </source>
</evidence>
<keyword evidence="7 15" id="KW-0028">Amino-acid biosynthesis</keyword>
<evidence type="ECO:0000256" key="1">
    <source>
        <dbReference type="ARBA" id="ARBA00005021"/>
    </source>
</evidence>
<dbReference type="InterPro" id="IPR000534">
    <property type="entry name" value="Semialdehyde_DH_NAD-bd"/>
</dbReference>
<comment type="pathway">
    <text evidence="3 15">Amino-acid biosynthesis; L-threonine biosynthesis; L-threonine from L-aspartate: step 2/5.</text>
</comment>
<dbReference type="KEGG" id="dfl:DFE_1542"/>
<keyword evidence="19" id="KW-1185">Reference proteome</keyword>
<dbReference type="Gene3D" id="3.40.50.720">
    <property type="entry name" value="NAD(P)-binding Rossmann-like Domain"/>
    <property type="match status" value="1"/>
</dbReference>
<gene>
    <name evidence="15" type="primary">asd</name>
    <name evidence="18" type="ORF">DFE_1542</name>
</gene>
<feature type="domain" description="Semialdehyde dehydrogenase NAD-binding" evidence="17">
    <location>
        <begin position="7"/>
        <end position="122"/>
    </location>
</feature>
<keyword evidence="9 15" id="KW-0521">NADP</keyword>
<dbReference type="HAMAP" id="MF_02121">
    <property type="entry name" value="ASADH"/>
    <property type="match status" value="1"/>
</dbReference>
<dbReference type="RefSeq" id="WP_126378225.1">
    <property type="nucleotide sequence ID" value="NZ_AP017378.1"/>
</dbReference>
<dbReference type="UniPathway" id="UPA00051">
    <property type="reaction ID" value="UER00464"/>
</dbReference>
<feature type="active site" description="Acyl-thioester intermediate" evidence="15 16">
    <location>
        <position position="131"/>
    </location>
</feature>
<comment type="subunit">
    <text evidence="5 15">Homodimer.</text>
</comment>
<evidence type="ECO:0000256" key="9">
    <source>
        <dbReference type="ARBA" id="ARBA00022857"/>
    </source>
</evidence>
<comment type="similarity">
    <text evidence="4 15">Belongs to the aspartate-semialdehyde dehydrogenase family.</text>
</comment>
<dbReference type="InterPro" id="IPR012080">
    <property type="entry name" value="Asp_semialdehyde_DH"/>
</dbReference>
<evidence type="ECO:0000256" key="7">
    <source>
        <dbReference type="ARBA" id="ARBA00022605"/>
    </source>
</evidence>
<name>A0A2Z6AYH1_9BACT</name>
<feature type="binding site" evidence="15">
    <location>
        <begin position="14"/>
        <end position="17"/>
    </location>
    <ligand>
        <name>NADP(+)</name>
        <dbReference type="ChEBI" id="CHEBI:58349"/>
    </ligand>
</feature>
<dbReference type="Pfam" id="PF01118">
    <property type="entry name" value="Semialdhyde_dh"/>
    <property type="match status" value="1"/>
</dbReference>
<comment type="pathway">
    <text evidence="2 15">Amino-acid biosynthesis; L-lysine biosynthesis via DAP pathway; (S)-tetrahydrodipicolinate from L-aspartate: step 2/4.</text>
</comment>
<evidence type="ECO:0000256" key="13">
    <source>
        <dbReference type="ARBA" id="ARBA00023167"/>
    </source>
</evidence>
<evidence type="ECO:0000256" key="15">
    <source>
        <dbReference type="HAMAP-Rule" id="MF_02121"/>
    </source>
</evidence>
<evidence type="ECO:0000259" key="17">
    <source>
        <dbReference type="SMART" id="SM00859"/>
    </source>
</evidence>
<dbReference type="AlphaFoldDB" id="A0A2Z6AYH1"/>
<feature type="binding site" evidence="15">
    <location>
        <position position="158"/>
    </location>
    <ligand>
        <name>substrate</name>
    </ligand>
</feature>
<keyword evidence="13 15" id="KW-0486">Methionine biosynthesis</keyword>
<dbReference type="GO" id="GO:0019877">
    <property type="term" value="P:diaminopimelate biosynthetic process"/>
    <property type="evidence" value="ECO:0007669"/>
    <property type="project" value="UniProtKB-UniRule"/>
</dbReference>
<comment type="pathway">
    <text evidence="1 15">Amino-acid biosynthesis; L-methionine biosynthesis via de novo pathway; L-homoserine from L-aspartate: step 2/3.</text>
</comment>
<dbReference type="InterPro" id="IPR005986">
    <property type="entry name" value="Asp_semialdehyde_DH_beta"/>
</dbReference>
<evidence type="ECO:0000256" key="2">
    <source>
        <dbReference type="ARBA" id="ARBA00005076"/>
    </source>
</evidence>
<keyword evidence="11 15" id="KW-0560">Oxidoreductase</keyword>
<feature type="active site" description="Proton acceptor" evidence="15 16">
    <location>
        <position position="246"/>
    </location>
</feature>